<evidence type="ECO:0000256" key="6">
    <source>
        <dbReference type="SAM" id="SignalP"/>
    </source>
</evidence>
<evidence type="ECO:0000256" key="3">
    <source>
        <dbReference type="ARBA" id="ARBA00022723"/>
    </source>
</evidence>
<evidence type="ECO:0000256" key="1">
    <source>
        <dbReference type="ARBA" id="ARBA00004196"/>
    </source>
</evidence>
<dbReference type="InterPro" id="IPR006127">
    <property type="entry name" value="ZnuA-like"/>
</dbReference>
<feature type="chain" id="PRO_5045140293" evidence="6">
    <location>
        <begin position="26"/>
        <end position="315"/>
    </location>
</feature>
<protein>
    <submittedName>
        <fullName evidence="7">Metal ABC transporter substrate-binding protein</fullName>
    </submittedName>
</protein>
<dbReference type="Pfam" id="PF01297">
    <property type="entry name" value="ZnuA"/>
    <property type="match status" value="1"/>
</dbReference>
<dbReference type="Gene3D" id="3.40.50.1980">
    <property type="entry name" value="Nitrogenase molybdenum iron protein domain"/>
    <property type="match status" value="2"/>
</dbReference>
<dbReference type="PANTHER" id="PTHR42953">
    <property type="entry name" value="HIGH-AFFINITY ZINC UPTAKE SYSTEM PROTEIN ZNUA-RELATED"/>
    <property type="match status" value="1"/>
</dbReference>
<evidence type="ECO:0000256" key="4">
    <source>
        <dbReference type="ARBA" id="ARBA00022729"/>
    </source>
</evidence>
<organism evidence="7 8">
    <name type="scientific">Brevibacterium otitidis</name>
    <dbReference type="NCBI Taxonomy" id="53364"/>
    <lineage>
        <taxon>Bacteria</taxon>
        <taxon>Bacillati</taxon>
        <taxon>Actinomycetota</taxon>
        <taxon>Actinomycetes</taxon>
        <taxon>Micrococcales</taxon>
        <taxon>Brevibacteriaceae</taxon>
        <taxon>Brevibacterium</taxon>
    </lineage>
</organism>
<dbReference type="InterPro" id="IPR050492">
    <property type="entry name" value="Bact_metal-bind_prot9"/>
</dbReference>
<dbReference type="Proteomes" id="UP001589707">
    <property type="component" value="Unassembled WGS sequence"/>
</dbReference>
<dbReference type="SUPFAM" id="SSF53807">
    <property type="entry name" value="Helical backbone' metal receptor"/>
    <property type="match status" value="1"/>
</dbReference>
<feature type="signal peptide" evidence="6">
    <location>
        <begin position="1"/>
        <end position="25"/>
    </location>
</feature>
<comment type="caution">
    <text evidence="7">The sequence shown here is derived from an EMBL/GenBank/DDBJ whole genome shotgun (WGS) entry which is preliminary data.</text>
</comment>
<dbReference type="InterPro" id="IPR006129">
    <property type="entry name" value="AdhesinB"/>
</dbReference>
<proteinExistence type="inferred from homology"/>
<comment type="subcellular location">
    <subcellularLocation>
        <location evidence="1">Cell envelope</location>
    </subcellularLocation>
</comment>
<gene>
    <name evidence="7" type="ORF">ACFFN1_08225</name>
</gene>
<evidence type="ECO:0000256" key="2">
    <source>
        <dbReference type="ARBA" id="ARBA00022448"/>
    </source>
</evidence>
<evidence type="ECO:0000256" key="5">
    <source>
        <dbReference type="RuleBase" id="RU003512"/>
    </source>
</evidence>
<evidence type="ECO:0000313" key="8">
    <source>
        <dbReference type="Proteomes" id="UP001589707"/>
    </source>
</evidence>
<name>A0ABV5X341_9MICO</name>
<keyword evidence="4 6" id="KW-0732">Signal</keyword>
<reference evidence="7 8" key="1">
    <citation type="submission" date="2024-09" db="EMBL/GenBank/DDBJ databases">
        <authorList>
            <person name="Sun Q."/>
            <person name="Mori K."/>
        </authorList>
    </citation>
    <scope>NUCLEOTIDE SEQUENCE [LARGE SCALE GENOMIC DNA]</scope>
    <source>
        <strain evidence="7 8">JCM 11683</strain>
    </source>
</reference>
<dbReference type="InterPro" id="IPR006128">
    <property type="entry name" value="Lipoprotein_PsaA-like"/>
</dbReference>
<comment type="similarity">
    <text evidence="5">Belongs to the bacterial solute-binding protein 9 family.</text>
</comment>
<sequence>MKLASIPTAVVAAACAGILALSGCATDSGSASGGDGPLSIFATTGYLGDAAQRIAPDAEVEVLVKAGGDPHTYQPSTQDLEKMKKADVVLWNGLHLEAHMIDQLSGLGDKQLSVGDAVSQNKLLPWPEKDEDGNALHDPHIWNDPELWGEAVTAAAEKIGEIDSENAADYRANAEDYTKAITEATEGGKEKLAAIPAEKRILVTGHDAFNYFGRTFDLEIHATDFVSSEAEKSAAEINELADLIAKKKVPTIFVDNLQNPQAITALQEAVDSKGWKTAVSDEELFADTLGDSAPTDTYLGAFEHNVDAIAAGLNK</sequence>
<dbReference type="PRINTS" id="PR00691">
    <property type="entry name" value="ADHESINB"/>
</dbReference>
<keyword evidence="8" id="KW-1185">Reference proteome</keyword>
<dbReference type="EMBL" id="JBHMAU010000052">
    <property type="protein sequence ID" value="MFB9776389.1"/>
    <property type="molecule type" value="Genomic_DNA"/>
</dbReference>
<keyword evidence="3" id="KW-0479">Metal-binding</keyword>
<dbReference type="PROSITE" id="PS51257">
    <property type="entry name" value="PROKAR_LIPOPROTEIN"/>
    <property type="match status" value="1"/>
</dbReference>
<dbReference type="PRINTS" id="PR00690">
    <property type="entry name" value="ADHESNFAMILY"/>
</dbReference>
<evidence type="ECO:0000313" key="7">
    <source>
        <dbReference type="EMBL" id="MFB9776389.1"/>
    </source>
</evidence>
<dbReference type="RefSeq" id="WP_376840200.1">
    <property type="nucleotide sequence ID" value="NZ_JBHMAU010000052.1"/>
</dbReference>
<dbReference type="PANTHER" id="PTHR42953:SF1">
    <property type="entry name" value="METAL-BINDING PROTEIN HI_0362-RELATED"/>
    <property type="match status" value="1"/>
</dbReference>
<keyword evidence="2 5" id="KW-0813">Transport</keyword>
<accession>A0ABV5X341</accession>